<dbReference type="Proteomes" id="UP000518752">
    <property type="component" value="Unassembled WGS sequence"/>
</dbReference>
<evidence type="ECO:0000313" key="2">
    <source>
        <dbReference type="EMBL" id="KAF5389123.1"/>
    </source>
</evidence>
<evidence type="ECO:0000313" key="3">
    <source>
        <dbReference type="Proteomes" id="UP000518752"/>
    </source>
</evidence>
<dbReference type="OrthoDB" id="3153997at2759"/>
<dbReference type="AlphaFoldDB" id="A0A8H5MCN9"/>
<evidence type="ECO:0000256" key="1">
    <source>
        <dbReference type="SAM" id="MobiDB-lite"/>
    </source>
</evidence>
<organism evidence="2 3">
    <name type="scientific">Collybiopsis confluens</name>
    <dbReference type="NCBI Taxonomy" id="2823264"/>
    <lineage>
        <taxon>Eukaryota</taxon>
        <taxon>Fungi</taxon>
        <taxon>Dikarya</taxon>
        <taxon>Basidiomycota</taxon>
        <taxon>Agaricomycotina</taxon>
        <taxon>Agaricomycetes</taxon>
        <taxon>Agaricomycetidae</taxon>
        <taxon>Agaricales</taxon>
        <taxon>Marasmiineae</taxon>
        <taxon>Omphalotaceae</taxon>
        <taxon>Collybiopsis</taxon>
    </lineage>
</organism>
<feature type="region of interest" description="Disordered" evidence="1">
    <location>
        <begin position="1"/>
        <end position="34"/>
    </location>
</feature>
<sequence length="262" mass="29146">MPGPSNDKKQRKSDGRSQKNKRTAKDCVPTSEGDASFDVRQYPVASTTSPAPLLNSLNPIEAKHIAVVTRDDSLLEEPYIHDSGNGPRVRNIQAFLASRFFSQPAALDDPLCAEFAQEEMLQMLGTVLPEELALIIWYNKSRASSRICPVCRRLYQRGDCVDPGQRRPPPEMEREQNISGICSSMCFIVASFSQCDPTTTKSTWGHTADEMDDASWAVLNGASAMRLAETEYEDRGKVLLMLIRMTRLDDLGLAQLCFPDVN</sequence>
<feature type="compositionally biased region" description="Basic and acidic residues" evidence="1">
    <location>
        <begin position="1"/>
        <end position="17"/>
    </location>
</feature>
<gene>
    <name evidence="2" type="ORF">D9757_004919</name>
</gene>
<comment type="caution">
    <text evidence="2">The sequence shown here is derived from an EMBL/GenBank/DDBJ whole genome shotgun (WGS) entry which is preliminary data.</text>
</comment>
<protein>
    <submittedName>
        <fullName evidence="2">Uncharacterized protein</fullName>
    </submittedName>
</protein>
<accession>A0A8H5MCN9</accession>
<reference evidence="2 3" key="1">
    <citation type="journal article" date="2020" name="ISME J.">
        <title>Uncovering the hidden diversity of litter-decomposition mechanisms in mushroom-forming fungi.</title>
        <authorList>
            <person name="Floudas D."/>
            <person name="Bentzer J."/>
            <person name="Ahren D."/>
            <person name="Johansson T."/>
            <person name="Persson P."/>
            <person name="Tunlid A."/>
        </authorList>
    </citation>
    <scope>NUCLEOTIDE SEQUENCE [LARGE SCALE GENOMIC DNA]</scope>
    <source>
        <strain evidence="2 3">CBS 406.79</strain>
    </source>
</reference>
<dbReference type="EMBL" id="JAACJN010000024">
    <property type="protein sequence ID" value="KAF5389123.1"/>
    <property type="molecule type" value="Genomic_DNA"/>
</dbReference>
<keyword evidence="3" id="KW-1185">Reference proteome</keyword>
<name>A0A8H5MCN9_9AGAR</name>
<proteinExistence type="predicted"/>